<evidence type="ECO:0000313" key="7">
    <source>
        <dbReference type="Proteomes" id="UP000463949"/>
    </source>
</evidence>
<gene>
    <name evidence="6" type="ORF">CTT34_09040</name>
</gene>
<keyword evidence="3 5" id="KW-1133">Transmembrane helix</keyword>
<evidence type="ECO:0000313" key="6">
    <source>
        <dbReference type="EMBL" id="QHD49822.1"/>
    </source>
</evidence>
<dbReference type="Pfam" id="PF07681">
    <property type="entry name" value="DoxX"/>
    <property type="match status" value="1"/>
</dbReference>
<comment type="subcellular location">
    <subcellularLocation>
        <location evidence="1">Membrane</location>
        <topology evidence="1">Multi-pass membrane protein</topology>
    </subcellularLocation>
</comment>
<feature type="transmembrane region" description="Helical" evidence="5">
    <location>
        <begin position="82"/>
        <end position="104"/>
    </location>
</feature>
<evidence type="ECO:0000256" key="1">
    <source>
        <dbReference type="ARBA" id="ARBA00004141"/>
    </source>
</evidence>
<keyword evidence="2 5" id="KW-0812">Transmembrane</keyword>
<evidence type="ECO:0000256" key="2">
    <source>
        <dbReference type="ARBA" id="ARBA00022692"/>
    </source>
</evidence>
<organism evidence="6 7">
    <name type="scientific">Vreelandella aquamarina</name>
    <dbReference type="NCBI Taxonomy" id="77097"/>
    <lineage>
        <taxon>Bacteria</taxon>
        <taxon>Pseudomonadati</taxon>
        <taxon>Pseudomonadota</taxon>
        <taxon>Gammaproteobacteria</taxon>
        <taxon>Oceanospirillales</taxon>
        <taxon>Halomonadaceae</taxon>
        <taxon>Vreelandella</taxon>
    </lineage>
</organism>
<accession>A0A857GKN2</accession>
<keyword evidence="4 5" id="KW-0472">Membrane</keyword>
<dbReference type="GO" id="GO:0016020">
    <property type="term" value="C:membrane"/>
    <property type="evidence" value="ECO:0007669"/>
    <property type="project" value="UniProtKB-SubCell"/>
</dbReference>
<dbReference type="Proteomes" id="UP000463949">
    <property type="component" value="Chromosome"/>
</dbReference>
<sequence>MRGDVMQAVTLLFLRVSLAGLMLAWGANKLVNTSGSVAISDKFYLPFMSAELLILCFGALQLLLGGLVLLGYLRRYAYPMQALINGASFIAVFPSIVDPLGLYLPGTNILFYPSVTIFAGSLLLMAFPAFDRYSLDALRQRPATAWKARNRCSRDSAPL</sequence>
<dbReference type="EMBL" id="CP024621">
    <property type="protein sequence ID" value="QHD49822.1"/>
    <property type="molecule type" value="Genomic_DNA"/>
</dbReference>
<protein>
    <recommendedName>
        <fullName evidence="8">DoxX protein</fullName>
    </recommendedName>
</protein>
<evidence type="ECO:0000256" key="4">
    <source>
        <dbReference type="ARBA" id="ARBA00023136"/>
    </source>
</evidence>
<feature type="transmembrane region" description="Helical" evidence="5">
    <location>
        <begin position="50"/>
        <end position="70"/>
    </location>
</feature>
<proteinExistence type="predicted"/>
<evidence type="ECO:0000256" key="5">
    <source>
        <dbReference type="SAM" id="Phobius"/>
    </source>
</evidence>
<dbReference type="InterPro" id="IPR032808">
    <property type="entry name" value="DoxX"/>
</dbReference>
<reference evidence="6 7" key="1">
    <citation type="submission" date="2017-10" db="EMBL/GenBank/DDBJ databases">
        <title>Coral associated bacteria.</title>
        <authorList>
            <person name="Wang X."/>
        </authorList>
    </citation>
    <scope>NUCLEOTIDE SEQUENCE [LARGE SCALE GENOMIC DNA]</scope>
    <source>
        <strain evidence="6 7">SCSIO 43005</strain>
    </source>
</reference>
<evidence type="ECO:0000256" key="3">
    <source>
        <dbReference type="ARBA" id="ARBA00022989"/>
    </source>
</evidence>
<dbReference type="KEGG" id="hmd:CTT34_09040"/>
<feature type="transmembrane region" description="Helical" evidence="5">
    <location>
        <begin position="110"/>
        <end position="130"/>
    </location>
</feature>
<evidence type="ECO:0008006" key="8">
    <source>
        <dbReference type="Google" id="ProtNLM"/>
    </source>
</evidence>
<dbReference type="AlphaFoldDB" id="A0A857GKN2"/>
<name>A0A857GKN2_9GAMM</name>